<keyword evidence="2" id="KW-1185">Reference proteome</keyword>
<feature type="non-terminal residue" evidence="1">
    <location>
        <position position="1"/>
    </location>
</feature>
<dbReference type="Proteomes" id="UP000256964">
    <property type="component" value="Unassembled WGS sequence"/>
</dbReference>
<name>A0A371CK75_9APHY</name>
<gene>
    <name evidence="1" type="ORF">OH76DRAFT_1299369</name>
</gene>
<evidence type="ECO:0000313" key="1">
    <source>
        <dbReference type="EMBL" id="RDX40670.1"/>
    </source>
</evidence>
<evidence type="ECO:0000313" key="2">
    <source>
        <dbReference type="Proteomes" id="UP000256964"/>
    </source>
</evidence>
<dbReference type="AlphaFoldDB" id="A0A371CK75"/>
<dbReference type="STRING" id="139420.A0A371CK75"/>
<protein>
    <recommendedName>
        <fullName evidence="3">Reverse transcriptase domain-containing protein</fullName>
    </recommendedName>
</protein>
<sequence>NEAKGAEFYKTFFLPRVDVADLPDDQEYPDPKYDFQPITDEQVHRAIRQLKSFKVPGPDGIPNEVYRATADVLVPLLGKLFRATFELQYYPERWKVSDTVVLRKPGKTDYTVAKAYRGVALLSCLSKILSKCVANILVYHAEKLNMLPNLQFGG</sequence>
<feature type="non-terminal residue" evidence="1">
    <location>
        <position position="154"/>
    </location>
</feature>
<dbReference type="EMBL" id="KZ857542">
    <property type="protein sequence ID" value="RDX40670.1"/>
    <property type="molecule type" value="Genomic_DNA"/>
</dbReference>
<accession>A0A371CK75</accession>
<proteinExistence type="predicted"/>
<dbReference type="OrthoDB" id="2717295at2759"/>
<evidence type="ECO:0008006" key="3">
    <source>
        <dbReference type="Google" id="ProtNLM"/>
    </source>
</evidence>
<dbReference type="PANTHER" id="PTHR19446">
    <property type="entry name" value="REVERSE TRANSCRIPTASES"/>
    <property type="match status" value="1"/>
</dbReference>
<reference evidence="1 2" key="1">
    <citation type="journal article" date="2018" name="Biotechnol. Biofuels">
        <title>Integrative visual omics of the white-rot fungus Polyporus brumalis exposes the biotechnological potential of its oxidative enzymes for delignifying raw plant biomass.</title>
        <authorList>
            <person name="Miyauchi S."/>
            <person name="Rancon A."/>
            <person name="Drula E."/>
            <person name="Hage H."/>
            <person name="Chaduli D."/>
            <person name="Favel A."/>
            <person name="Grisel S."/>
            <person name="Henrissat B."/>
            <person name="Herpoel-Gimbert I."/>
            <person name="Ruiz-Duenas F.J."/>
            <person name="Chevret D."/>
            <person name="Hainaut M."/>
            <person name="Lin J."/>
            <person name="Wang M."/>
            <person name="Pangilinan J."/>
            <person name="Lipzen A."/>
            <person name="Lesage-Meessen L."/>
            <person name="Navarro D."/>
            <person name="Riley R."/>
            <person name="Grigoriev I.V."/>
            <person name="Zhou S."/>
            <person name="Raouche S."/>
            <person name="Rosso M.N."/>
        </authorList>
    </citation>
    <scope>NUCLEOTIDE SEQUENCE [LARGE SCALE GENOMIC DNA]</scope>
    <source>
        <strain evidence="1 2">BRFM 1820</strain>
    </source>
</reference>
<organism evidence="1 2">
    <name type="scientific">Lentinus brumalis</name>
    <dbReference type="NCBI Taxonomy" id="2498619"/>
    <lineage>
        <taxon>Eukaryota</taxon>
        <taxon>Fungi</taxon>
        <taxon>Dikarya</taxon>
        <taxon>Basidiomycota</taxon>
        <taxon>Agaricomycotina</taxon>
        <taxon>Agaricomycetes</taxon>
        <taxon>Polyporales</taxon>
        <taxon>Polyporaceae</taxon>
        <taxon>Lentinus</taxon>
    </lineage>
</organism>